<evidence type="ECO:0000256" key="1">
    <source>
        <dbReference type="SAM" id="Phobius"/>
    </source>
</evidence>
<sequence length="92" mass="10149">DHSAQLVGITDALSDPPFGLVHRLSSFAFNIFTFLIIGQYGLSTLELWVRLRLFGDSHNALGDPQAFIYSFSAALFLFLLDSIHALSFNSNA</sequence>
<accession>A0A9J5W7G8</accession>
<gene>
    <name evidence="2" type="ORF">H5410_061248</name>
</gene>
<keyword evidence="1" id="KW-0472">Membrane</keyword>
<reference evidence="2 3" key="1">
    <citation type="submission" date="2020-09" db="EMBL/GenBank/DDBJ databases">
        <title>De no assembly of potato wild relative species, Solanum commersonii.</title>
        <authorList>
            <person name="Cho K."/>
        </authorList>
    </citation>
    <scope>NUCLEOTIDE SEQUENCE [LARGE SCALE GENOMIC DNA]</scope>
    <source>
        <strain evidence="2">LZ3.2</strain>
        <tissue evidence="2">Leaf</tissue>
    </source>
</reference>
<keyword evidence="3" id="KW-1185">Reference proteome</keyword>
<feature type="transmembrane region" description="Helical" evidence="1">
    <location>
        <begin position="66"/>
        <end position="86"/>
    </location>
</feature>
<keyword evidence="1" id="KW-1133">Transmembrane helix</keyword>
<proteinExistence type="predicted"/>
<protein>
    <submittedName>
        <fullName evidence="2">Uncharacterized protein</fullName>
    </submittedName>
</protein>
<dbReference type="EMBL" id="JACXVP010000012">
    <property type="protein sequence ID" value="KAG5571482.1"/>
    <property type="molecule type" value="Genomic_DNA"/>
</dbReference>
<evidence type="ECO:0000313" key="2">
    <source>
        <dbReference type="EMBL" id="KAG5571482.1"/>
    </source>
</evidence>
<feature type="transmembrane region" description="Helical" evidence="1">
    <location>
        <begin position="27"/>
        <end position="45"/>
    </location>
</feature>
<dbReference type="AlphaFoldDB" id="A0A9J5W7G8"/>
<dbReference type="Proteomes" id="UP000824120">
    <property type="component" value="Chromosome 12"/>
</dbReference>
<evidence type="ECO:0000313" key="3">
    <source>
        <dbReference type="Proteomes" id="UP000824120"/>
    </source>
</evidence>
<comment type="caution">
    <text evidence="2">The sequence shown here is derived from an EMBL/GenBank/DDBJ whole genome shotgun (WGS) entry which is preliminary data.</text>
</comment>
<feature type="non-terminal residue" evidence="2">
    <location>
        <position position="1"/>
    </location>
</feature>
<organism evidence="2 3">
    <name type="scientific">Solanum commersonii</name>
    <name type="common">Commerson's wild potato</name>
    <name type="synonym">Commerson's nightshade</name>
    <dbReference type="NCBI Taxonomy" id="4109"/>
    <lineage>
        <taxon>Eukaryota</taxon>
        <taxon>Viridiplantae</taxon>
        <taxon>Streptophyta</taxon>
        <taxon>Embryophyta</taxon>
        <taxon>Tracheophyta</taxon>
        <taxon>Spermatophyta</taxon>
        <taxon>Magnoliopsida</taxon>
        <taxon>eudicotyledons</taxon>
        <taxon>Gunneridae</taxon>
        <taxon>Pentapetalae</taxon>
        <taxon>asterids</taxon>
        <taxon>lamiids</taxon>
        <taxon>Solanales</taxon>
        <taxon>Solanaceae</taxon>
        <taxon>Solanoideae</taxon>
        <taxon>Solaneae</taxon>
        <taxon>Solanum</taxon>
    </lineage>
</organism>
<keyword evidence="1" id="KW-0812">Transmembrane</keyword>
<name>A0A9J5W7G8_SOLCO</name>